<feature type="transmembrane region" description="Helical" evidence="6">
    <location>
        <begin position="563"/>
        <end position="582"/>
    </location>
</feature>
<dbReference type="EMBL" id="JAQHRD010000001">
    <property type="protein sequence ID" value="KAJ6447279.1"/>
    <property type="molecule type" value="Genomic_DNA"/>
</dbReference>
<feature type="transmembrane region" description="Helical" evidence="6">
    <location>
        <begin position="455"/>
        <end position="477"/>
    </location>
</feature>
<dbReference type="PANTHER" id="PTHR23501">
    <property type="entry name" value="MAJOR FACILITATOR SUPERFAMILY"/>
    <property type="match status" value="1"/>
</dbReference>
<keyword evidence="4 6" id="KW-0472">Membrane</keyword>
<protein>
    <submittedName>
        <fullName evidence="7">Siderophore iron transporter mirB</fullName>
    </submittedName>
</protein>
<feature type="transmembrane region" description="Helical" evidence="6">
    <location>
        <begin position="489"/>
        <end position="510"/>
    </location>
</feature>
<sequence>MNSANAEDPRLQAREYSVRVDDEKGVADAPVTTAVSNGPAKHHHDNDDGDNTSNSEEFQDGVKRVRAITTAWSRWSLFTMFALLYLVTFVDYLQNAVDSVLNPYITSSFGSHGLLNVGSVLSTIIGACAPLGLAKLIDVWGRVEGFTFMLLISIIGSIMKAVAKNVTTYVAAHTLYWTGHIGIGYVIRVMLSDMSSLQNRMLVIGFNQTPRIISNLAGPNIADKFLKKLNFRWAFGAFAIILVGCSLPAMALMTYMFRRALKKGVFQKRPRSGRKWHASVAHYVVEIDLVGMLLIMAALSCILLPFSLVNYAPQKWKTPYIIAMLVLGVVLFPAFYLWEAKLAPVQFLPWKYLKQGTIIGSCLLYGIMFLSTFTWNGYFNSYLQVVHRQSVEHAGYITNTYSLTSSFFGPIIGYIIHKTGNFKWTAYTGVPIMLLGTALLLPFRQPDAPVGVLVFTQFLVGLGSEVFVICSSLAVMAPVTHQYIAVTNALAGLFGGFGASIGLSIAGGIWNNLLPKELYNRLPEAAKGRTAEIFGDLKLQMAFADGSPEREAIVGAYAHVMRYMLIAGVALMPLCILSIVVWKNINVKKIEEERGKQTKGTTF</sequence>
<evidence type="ECO:0000256" key="3">
    <source>
        <dbReference type="ARBA" id="ARBA00022989"/>
    </source>
</evidence>
<evidence type="ECO:0000256" key="5">
    <source>
        <dbReference type="SAM" id="MobiDB-lite"/>
    </source>
</evidence>
<gene>
    <name evidence="7" type="ORF">O9K51_02054</name>
</gene>
<dbReference type="PANTHER" id="PTHR23501:SF107">
    <property type="entry name" value="TRANSPORTER, PUTATIVE (AFU_ORTHOLOGUE AFUA_7G04730)-RELATED"/>
    <property type="match status" value="1"/>
</dbReference>
<comment type="caution">
    <text evidence="7">The sequence shown here is derived from an EMBL/GenBank/DDBJ whole genome shotgun (WGS) entry which is preliminary data.</text>
</comment>
<feature type="region of interest" description="Disordered" evidence="5">
    <location>
        <begin position="1"/>
        <end position="57"/>
    </location>
</feature>
<reference evidence="7" key="1">
    <citation type="submission" date="2023-01" db="EMBL/GenBank/DDBJ databases">
        <title>The growth and conidiation of Purpureocillium lavendulum are regulated by nitrogen source and histone H3K14 acetylation.</title>
        <authorList>
            <person name="Tang P."/>
            <person name="Han J."/>
            <person name="Zhang C."/>
            <person name="Tang P."/>
            <person name="Qi F."/>
            <person name="Zhang K."/>
            <person name="Liang L."/>
        </authorList>
    </citation>
    <scope>NUCLEOTIDE SEQUENCE</scope>
    <source>
        <strain evidence="7">YMF1.00683</strain>
    </source>
</reference>
<dbReference type="GO" id="GO:0005886">
    <property type="term" value="C:plasma membrane"/>
    <property type="evidence" value="ECO:0007669"/>
    <property type="project" value="TreeGrafter"/>
</dbReference>
<dbReference type="SUPFAM" id="SSF103473">
    <property type="entry name" value="MFS general substrate transporter"/>
    <property type="match status" value="1"/>
</dbReference>
<dbReference type="InterPro" id="IPR011701">
    <property type="entry name" value="MFS"/>
</dbReference>
<feature type="transmembrane region" description="Helical" evidence="6">
    <location>
        <begin position="145"/>
        <end position="163"/>
    </location>
</feature>
<keyword evidence="8" id="KW-1185">Reference proteome</keyword>
<dbReference type="InterPro" id="IPR036259">
    <property type="entry name" value="MFS_trans_sf"/>
</dbReference>
<evidence type="ECO:0000256" key="4">
    <source>
        <dbReference type="ARBA" id="ARBA00023136"/>
    </source>
</evidence>
<name>A0AB34G7C6_9HYPO</name>
<evidence type="ECO:0000256" key="6">
    <source>
        <dbReference type="SAM" id="Phobius"/>
    </source>
</evidence>
<evidence type="ECO:0000256" key="2">
    <source>
        <dbReference type="ARBA" id="ARBA00022692"/>
    </source>
</evidence>
<dbReference type="GO" id="GO:0022857">
    <property type="term" value="F:transmembrane transporter activity"/>
    <property type="evidence" value="ECO:0007669"/>
    <property type="project" value="InterPro"/>
</dbReference>
<organism evidence="7 8">
    <name type="scientific">Purpureocillium lavendulum</name>
    <dbReference type="NCBI Taxonomy" id="1247861"/>
    <lineage>
        <taxon>Eukaryota</taxon>
        <taxon>Fungi</taxon>
        <taxon>Dikarya</taxon>
        <taxon>Ascomycota</taxon>
        <taxon>Pezizomycotina</taxon>
        <taxon>Sordariomycetes</taxon>
        <taxon>Hypocreomycetidae</taxon>
        <taxon>Hypocreales</taxon>
        <taxon>Ophiocordycipitaceae</taxon>
        <taxon>Purpureocillium</taxon>
    </lineage>
</organism>
<comment type="subcellular location">
    <subcellularLocation>
        <location evidence="1">Membrane</location>
        <topology evidence="1">Multi-pass membrane protein</topology>
    </subcellularLocation>
</comment>
<dbReference type="AlphaFoldDB" id="A0AB34G7C6"/>
<feature type="transmembrane region" description="Helical" evidence="6">
    <location>
        <begin position="113"/>
        <end position="133"/>
    </location>
</feature>
<proteinExistence type="predicted"/>
<keyword evidence="3 6" id="KW-1133">Transmembrane helix</keyword>
<keyword evidence="2 6" id="KW-0812">Transmembrane</keyword>
<evidence type="ECO:0000256" key="1">
    <source>
        <dbReference type="ARBA" id="ARBA00004141"/>
    </source>
</evidence>
<dbReference type="Proteomes" id="UP001163105">
    <property type="component" value="Unassembled WGS sequence"/>
</dbReference>
<feature type="transmembrane region" description="Helical" evidence="6">
    <location>
        <begin position="72"/>
        <end position="93"/>
    </location>
</feature>
<feature type="compositionally biased region" description="Basic and acidic residues" evidence="5">
    <location>
        <begin position="7"/>
        <end position="26"/>
    </location>
</feature>
<feature type="transmembrane region" description="Helical" evidence="6">
    <location>
        <begin position="424"/>
        <end position="443"/>
    </location>
</feature>
<evidence type="ECO:0000313" key="8">
    <source>
        <dbReference type="Proteomes" id="UP001163105"/>
    </source>
</evidence>
<evidence type="ECO:0000313" key="7">
    <source>
        <dbReference type="EMBL" id="KAJ6447279.1"/>
    </source>
</evidence>
<feature type="transmembrane region" description="Helical" evidence="6">
    <location>
        <begin position="289"/>
        <end position="308"/>
    </location>
</feature>
<feature type="transmembrane region" description="Helical" evidence="6">
    <location>
        <begin position="169"/>
        <end position="191"/>
    </location>
</feature>
<dbReference type="Pfam" id="PF07690">
    <property type="entry name" value="MFS_1"/>
    <property type="match status" value="1"/>
</dbReference>
<feature type="transmembrane region" description="Helical" evidence="6">
    <location>
        <begin position="320"/>
        <end position="338"/>
    </location>
</feature>
<feature type="transmembrane region" description="Helical" evidence="6">
    <location>
        <begin position="233"/>
        <end position="257"/>
    </location>
</feature>
<accession>A0AB34G7C6</accession>
<feature type="transmembrane region" description="Helical" evidence="6">
    <location>
        <begin position="358"/>
        <end position="379"/>
    </location>
</feature>
<dbReference type="Gene3D" id="1.20.1250.20">
    <property type="entry name" value="MFS general substrate transporter like domains"/>
    <property type="match status" value="2"/>
</dbReference>